<dbReference type="AlphaFoldDB" id="A0AAU9UYP6"/>
<dbReference type="EMBL" id="CAKOGL010000026">
    <property type="protein sequence ID" value="CAH2103080.1"/>
    <property type="molecule type" value="Genomic_DNA"/>
</dbReference>
<evidence type="ECO:0000313" key="3">
    <source>
        <dbReference type="Proteomes" id="UP001153954"/>
    </source>
</evidence>
<evidence type="ECO:0000256" key="1">
    <source>
        <dbReference type="SAM" id="MobiDB-lite"/>
    </source>
</evidence>
<sequence length="235" mass="26764">MDKKRSTHTSTRPKLAHGQSATKAASRKARGDCDDSESSSHTHIFRREKYRKEYKRITSDEFVGISESISGSSDTFQCVHGPEGKLYTPEGQLKRNLVKELDPIRIPRKWTSECKPVGEQELAQALEFLVTDAAGQQLTDRIETYLRDLAATTRHGYNIKVLNSLCVVLDYLMDNLKRKPNLREGTILLLKNMDKPILLTLASDVVSQFDTLTRYVEFLGRHLKNVTCAIIYYKL</sequence>
<accession>A0AAU9UYP6</accession>
<comment type="caution">
    <text evidence="2">The sequence shown here is derived from an EMBL/GenBank/DDBJ whole genome shotgun (WGS) entry which is preliminary data.</text>
</comment>
<feature type="region of interest" description="Disordered" evidence="1">
    <location>
        <begin position="1"/>
        <end position="44"/>
    </location>
</feature>
<reference evidence="2" key="1">
    <citation type="submission" date="2022-03" db="EMBL/GenBank/DDBJ databases">
        <authorList>
            <person name="Tunstrom K."/>
        </authorList>
    </citation>
    <scope>NUCLEOTIDE SEQUENCE</scope>
</reference>
<gene>
    <name evidence="2" type="ORF">EEDITHA_LOCUS17632</name>
</gene>
<protein>
    <submittedName>
        <fullName evidence="2">Uncharacterized protein</fullName>
    </submittedName>
</protein>
<evidence type="ECO:0000313" key="2">
    <source>
        <dbReference type="EMBL" id="CAH2103080.1"/>
    </source>
</evidence>
<dbReference type="Proteomes" id="UP001153954">
    <property type="component" value="Unassembled WGS sequence"/>
</dbReference>
<name>A0AAU9UYP6_EUPED</name>
<organism evidence="2 3">
    <name type="scientific">Euphydryas editha</name>
    <name type="common">Edith's checkerspot</name>
    <dbReference type="NCBI Taxonomy" id="104508"/>
    <lineage>
        <taxon>Eukaryota</taxon>
        <taxon>Metazoa</taxon>
        <taxon>Ecdysozoa</taxon>
        <taxon>Arthropoda</taxon>
        <taxon>Hexapoda</taxon>
        <taxon>Insecta</taxon>
        <taxon>Pterygota</taxon>
        <taxon>Neoptera</taxon>
        <taxon>Endopterygota</taxon>
        <taxon>Lepidoptera</taxon>
        <taxon>Glossata</taxon>
        <taxon>Ditrysia</taxon>
        <taxon>Papilionoidea</taxon>
        <taxon>Nymphalidae</taxon>
        <taxon>Nymphalinae</taxon>
        <taxon>Euphydryas</taxon>
    </lineage>
</organism>
<keyword evidence="3" id="KW-1185">Reference proteome</keyword>
<proteinExistence type="predicted"/>